<evidence type="ECO:0000256" key="7">
    <source>
        <dbReference type="ARBA" id="ARBA00023053"/>
    </source>
</evidence>
<gene>
    <name evidence="13" type="ORF">B0W44_06880</name>
</gene>
<protein>
    <submittedName>
        <fullName evidence="13">Sodium:proton antiporter</fullName>
    </submittedName>
</protein>
<feature type="transmembrane region" description="Helical" evidence="11">
    <location>
        <begin position="69"/>
        <end position="86"/>
    </location>
</feature>
<dbReference type="Pfam" id="PF00999">
    <property type="entry name" value="Na_H_Exchanger"/>
    <property type="match status" value="1"/>
</dbReference>
<feature type="domain" description="Cation/H+ exchanger transmembrane" evidence="12">
    <location>
        <begin position="27"/>
        <end position="398"/>
    </location>
</feature>
<evidence type="ECO:0000256" key="5">
    <source>
        <dbReference type="ARBA" id="ARBA00022692"/>
    </source>
</evidence>
<dbReference type="KEGG" id="ntr:B0W44_06880"/>
<dbReference type="InterPro" id="IPR006153">
    <property type="entry name" value="Cation/H_exchanger_TM"/>
</dbReference>
<dbReference type="InterPro" id="IPR038770">
    <property type="entry name" value="Na+/solute_symporter_sf"/>
</dbReference>
<evidence type="ECO:0000256" key="8">
    <source>
        <dbReference type="ARBA" id="ARBA00023065"/>
    </source>
</evidence>
<feature type="transmembrane region" description="Helical" evidence="11">
    <location>
        <begin position="231"/>
        <end position="249"/>
    </location>
</feature>
<feature type="transmembrane region" description="Helical" evidence="11">
    <location>
        <begin position="310"/>
        <end position="332"/>
    </location>
</feature>
<organism evidence="13 14">
    <name type="scientific">Novibacillus thermophilus</name>
    <dbReference type="NCBI Taxonomy" id="1471761"/>
    <lineage>
        <taxon>Bacteria</taxon>
        <taxon>Bacillati</taxon>
        <taxon>Bacillota</taxon>
        <taxon>Bacilli</taxon>
        <taxon>Bacillales</taxon>
        <taxon>Thermoactinomycetaceae</taxon>
        <taxon>Novibacillus</taxon>
    </lineage>
</organism>
<dbReference type="GO" id="GO:0016020">
    <property type="term" value="C:membrane"/>
    <property type="evidence" value="ECO:0007669"/>
    <property type="project" value="UniProtKB-SubCell"/>
</dbReference>
<keyword evidence="6 11" id="KW-1133">Transmembrane helix</keyword>
<keyword evidence="5 11" id="KW-0812">Transmembrane</keyword>
<dbReference type="OrthoDB" id="9793589at2"/>
<evidence type="ECO:0000313" key="14">
    <source>
        <dbReference type="Proteomes" id="UP000188603"/>
    </source>
</evidence>
<keyword evidence="10" id="KW-0739">Sodium transport</keyword>
<dbReference type="AlphaFoldDB" id="A0A1U9K6B5"/>
<dbReference type="GO" id="GO:0015297">
    <property type="term" value="F:antiporter activity"/>
    <property type="evidence" value="ECO:0007669"/>
    <property type="project" value="UniProtKB-KW"/>
</dbReference>
<keyword evidence="7" id="KW-0915">Sodium</keyword>
<evidence type="ECO:0000256" key="6">
    <source>
        <dbReference type="ARBA" id="ARBA00022989"/>
    </source>
</evidence>
<feature type="transmembrane region" description="Helical" evidence="11">
    <location>
        <begin position="98"/>
        <end position="122"/>
    </location>
</feature>
<evidence type="ECO:0000256" key="4">
    <source>
        <dbReference type="ARBA" id="ARBA00022449"/>
    </source>
</evidence>
<keyword evidence="8" id="KW-0406">Ion transport</keyword>
<keyword evidence="9 11" id="KW-0472">Membrane</keyword>
<dbReference type="STRING" id="1471761.B0W44_06880"/>
<comment type="similarity">
    <text evidence="2">Belongs to the monovalent cation:proton antiporter 2 (CPA2) transporter (TC 2.A.37) family.</text>
</comment>
<evidence type="ECO:0000256" key="10">
    <source>
        <dbReference type="ARBA" id="ARBA00023201"/>
    </source>
</evidence>
<sequence>MNFWESIVNSVEEASSFYFLFELALIVFAVKLLGHLSTKIGQPSVFGKLLVGILLGPTVLNLIHPNPLISELAEIGVILLMFLAGLETDLQEFKKNAFAATTVAIGGVVLPFLGGLGLSMLFGFETTVAVYVGTLLVATSVSISVQTLRELGKLKSREGTTILGAAVLDDVLGIIILSAVLGLTAGGSAGAGGIGDLGVLVAKIAVFFVVAVLIGYYVLPALLKFVQRFQVSQTLLAFAVIVALLFAYMGELFGVAGIVGSYVCGLMLSLTPHREEMTHKVEAFSYPFFVPLFFANIGLVANFREINPEIIWFSVLLAIVAILCKVIGCALGGKVAKFNTKSSLVVGAGMVARGEVGLIIAMIGIERGIISNDLFSAALIVVIASTLVTPPLIKLFLKEKGETDTVKTSVGA</sequence>
<dbReference type="Proteomes" id="UP000188603">
    <property type="component" value="Chromosome"/>
</dbReference>
<proteinExistence type="inferred from homology"/>
<evidence type="ECO:0000256" key="3">
    <source>
        <dbReference type="ARBA" id="ARBA00022448"/>
    </source>
</evidence>
<dbReference type="PANTHER" id="PTHR43562">
    <property type="entry name" value="NAPA-TYPE SODIUM/HYDROGEN ANTIPORTER"/>
    <property type="match status" value="1"/>
</dbReference>
<dbReference type="Gene3D" id="1.20.1530.20">
    <property type="match status" value="1"/>
</dbReference>
<feature type="transmembrane region" description="Helical" evidence="11">
    <location>
        <begin position="128"/>
        <end position="148"/>
    </location>
</feature>
<evidence type="ECO:0000256" key="1">
    <source>
        <dbReference type="ARBA" id="ARBA00004141"/>
    </source>
</evidence>
<feature type="transmembrane region" description="Helical" evidence="11">
    <location>
        <begin position="344"/>
        <end position="365"/>
    </location>
</feature>
<feature type="transmembrane region" description="Helical" evidence="11">
    <location>
        <begin position="197"/>
        <end position="219"/>
    </location>
</feature>
<evidence type="ECO:0000259" key="12">
    <source>
        <dbReference type="Pfam" id="PF00999"/>
    </source>
</evidence>
<comment type="subcellular location">
    <subcellularLocation>
        <location evidence="1">Membrane</location>
        <topology evidence="1">Multi-pass membrane protein</topology>
    </subcellularLocation>
</comment>
<feature type="transmembrane region" description="Helical" evidence="11">
    <location>
        <begin position="283"/>
        <end position="304"/>
    </location>
</feature>
<keyword evidence="3" id="KW-0813">Transport</keyword>
<evidence type="ECO:0000313" key="13">
    <source>
        <dbReference type="EMBL" id="AQS55550.1"/>
    </source>
</evidence>
<dbReference type="GO" id="GO:1902600">
    <property type="term" value="P:proton transmembrane transport"/>
    <property type="evidence" value="ECO:0007669"/>
    <property type="project" value="InterPro"/>
</dbReference>
<feature type="transmembrane region" description="Helical" evidence="11">
    <location>
        <begin position="45"/>
        <end position="63"/>
    </location>
</feature>
<evidence type="ECO:0000256" key="9">
    <source>
        <dbReference type="ARBA" id="ARBA00023136"/>
    </source>
</evidence>
<accession>A0A1U9K6B5</accession>
<name>A0A1U9K6B5_9BACL</name>
<reference evidence="13 14" key="1">
    <citation type="journal article" date="2015" name="Int. J. Syst. Evol. Microbiol.">
        <title>Novibacillus thermophilus gen. nov., sp. nov., a Gram-staining-negative and moderately thermophilic member of the family Thermoactinomycetaceae.</title>
        <authorList>
            <person name="Yang G."/>
            <person name="Chen J."/>
            <person name="Zhou S."/>
        </authorList>
    </citation>
    <scope>NUCLEOTIDE SEQUENCE [LARGE SCALE GENOMIC DNA]</scope>
    <source>
        <strain evidence="13 14">SG-1</strain>
    </source>
</reference>
<feature type="transmembrane region" description="Helical" evidence="11">
    <location>
        <begin position="377"/>
        <end position="397"/>
    </location>
</feature>
<keyword evidence="4" id="KW-0050">Antiport</keyword>
<keyword evidence="14" id="KW-1185">Reference proteome</keyword>
<dbReference type="EMBL" id="CP019699">
    <property type="protein sequence ID" value="AQS55550.1"/>
    <property type="molecule type" value="Genomic_DNA"/>
</dbReference>
<dbReference type="GO" id="GO:0006814">
    <property type="term" value="P:sodium ion transport"/>
    <property type="evidence" value="ECO:0007669"/>
    <property type="project" value="UniProtKB-KW"/>
</dbReference>
<evidence type="ECO:0000256" key="11">
    <source>
        <dbReference type="SAM" id="Phobius"/>
    </source>
</evidence>
<feature type="transmembrane region" description="Helical" evidence="11">
    <location>
        <begin position="160"/>
        <end position="185"/>
    </location>
</feature>
<feature type="transmembrane region" description="Helical" evidence="11">
    <location>
        <begin position="255"/>
        <end position="271"/>
    </location>
</feature>
<dbReference type="RefSeq" id="WP_077719416.1">
    <property type="nucleotide sequence ID" value="NZ_CP019699.1"/>
</dbReference>
<dbReference type="PANTHER" id="PTHR43562:SF3">
    <property type="entry name" value="SODIUM ION_PROTON EXCHANGER (EUROFUNG)"/>
    <property type="match status" value="1"/>
</dbReference>
<feature type="transmembrane region" description="Helical" evidence="11">
    <location>
        <begin position="15"/>
        <end position="33"/>
    </location>
</feature>
<evidence type="ECO:0000256" key="2">
    <source>
        <dbReference type="ARBA" id="ARBA00005551"/>
    </source>
</evidence>